<organism evidence="4 5">
    <name type="scientific">Bursaphelenchus okinawaensis</name>
    <dbReference type="NCBI Taxonomy" id="465554"/>
    <lineage>
        <taxon>Eukaryota</taxon>
        <taxon>Metazoa</taxon>
        <taxon>Ecdysozoa</taxon>
        <taxon>Nematoda</taxon>
        <taxon>Chromadorea</taxon>
        <taxon>Rhabditida</taxon>
        <taxon>Tylenchina</taxon>
        <taxon>Tylenchomorpha</taxon>
        <taxon>Aphelenchoidea</taxon>
        <taxon>Aphelenchoididae</taxon>
        <taxon>Bursaphelenchus</taxon>
    </lineage>
</organism>
<evidence type="ECO:0008006" key="6">
    <source>
        <dbReference type="Google" id="ProtNLM"/>
    </source>
</evidence>
<dbReference type="EMBL" id="CAJFDH010000003">
    <property type="protein sequence ID" value="CAD5215240.1"/>
    <property type="molecule type" value="Genomic_DNA"/>
</dbReference>
<evidence type="ECO:0000256" key="1">
    <source>
        <dbReference type="SAM" id="Phobius"/>
    </source>
</evidence>
<accession>A0A811KG02</accession>
<sequence length="837" mass="95223">MSLFNSCESCEIHNSYNSSDYKNENHFESKEKSTENVKQRAGVIFVVVLLILLVASGVFYTVAGKITKGNLTLYTQNQTKYVIPIISTLNEGTNHIKNKIHYDEYLATFKKTSPVQVIWTSDATFVYTDSSGDLIKFTVLHNGTVVKPEMFLMKKQLDDDVPVFNVGASYVALTKKIDRTPFHQFTVRVSSVQDNNVGVFFNVGVRNSLDPVQHFEWSPVHGASDFVFVYLNNLYYQPDINQKDGMLQLSDSSSPFLSHGIPDFMSSVYIYGNKKPIWWSPSGRFIAYASFDVRNVTRTSVSYYRDDISQPYMHPLPCPRAGDSELPDVMLWIWDKVEQTKQFAMPSERFFNDGPTSLKYLVWSQWFTNEQFGEFLLNIWTNRIQNFVAAMICMLNEPCFRFFKFKYSVSGKQLWLDPRKHFQLKFATKTGFFLVLPRQHSNGEIYDSIAFIDISQVQVGRPRYSVKFHSGAFDVDEIVGYDAEQDDLFFTAQGGFIGEMHLFRVPTASGANGIVPQCITCPVEDCKYTSVIFSPNSRKMVLNCEKAFKASVMIVKTTDEIQKSVKVKYTDTELPVVGEQPTIRYEVIKLPNGMLAYVQLTLPPHFDSELVYPVIFDMEGDIGMNNVWKRTPHPYLLFLSVTYHVIIVKIDARGSSLRGWRLKSSVLHDVGGPDADDKLECLGRLMKRLHYMDATRVTVSGRGYGGFIALQMAVKDGGSMVKCLALRSPITDFRFQSAAYAERYLHLPSDNEEGYETASLITRNKVDSIKDIKIFLAHGGADQHVQYQNSALLAAKLQKMNVHFHQVVYPSEGYELDGVLPHFYSEHENFLASECLV</sequence>
<dbReference type="Proteomes" id="UP000614601">
    <property type="component" value="Unassembled WGS sequence"/>
</dbReference>
<dbReference type="Gene3D" id="2.140.10.30">
    <property type="entry name" value="Dipeptidylpeptidase IV, N-terminal domain"/>
    <property type="match status" value="1"/>
</dbReference>
<feature type="domain" description="Dipeptidylpeptidase IV N-terminal" evidence="3">
    <location>
        <begin position="210"/>
        <end position="546"/>
    </location>
</feature>
<dbReference type="SUPFAM" id="SSF53474">
    <property type="entry name" value="alpha/beta-Hydrolases"/>
    <property type="match status" value="1"/>
</dbReference>
<dbReference type="InterPro" id="IPR001375">
    <property type="entry name" value="Peptidase_S9_cat"/>
</dbReference>
<proteinExistence type="predicted"/>
<evidence type="ECO:0000259" key="3">
    <source>
        <dbReference type="Pfam" id="PF00930"/>
    </source>
</evidence>
<dbReference type="AlphaFoldDB" id="A0A811KG02"/>
<dbReference type="GO" id="GO:0005886">
    <property type="term" value="C:plasma membrane"/>
    <property type="evidence" value="ECO:0007669"/>
    <property type="project" value="TreeGrafter"/>
</dbReference>
<dbReference type="OrthoDB" id="16520at2759"/>
<keyword evidence="1" id="KW-0472">Membrane</keyword>
<dbReference type="PANTHER" id="PTHR11731">
    <property type="entry name" value="PROTEASE FAMILY S9B,C DIPEPTIDYL-PEPTIDASE IV-RELATED"/>
    <property type="match status" value="1"/>
</dbReference>
<gene>
    <name evidence="4" type="ORF">BOKJ2_LOCUS5994</name>
</gene>
<name>A0A811KG02_9BILA</name>
<dbReference type="InterPro" id="IPR029058">
    <property type="entry name" value="AB_hydrolase_fold"/>
</dbReference>
<dbReference type="Proteomes" id="UP000783686">
    <property type="component" value="Unassembled WGS sequence"/>
</dbReference>
<dbReference type="Pfam" id="PF00930">
    <property type="entry name" value="DPPIV_N"/>
    <property type="match status" value="1"/>
</dbReference>
<keyword evidence="5" id="KW-1185">Reference proteome</keyword>
<evidence type="ECO:0000313" key="4">
    <source>
        <dbReference type="EMBL" id="CAD5215240.1"/>
    </source>
</evidence>
<feature type="transmembrane region" description="Helical" evidence="1">
    <location>
        <begin position="41"/>
        <end position="63"/>
    </location>
</feature>
<dbReference type="EMBL" id="CAJFCW020000003">
    <property type="protein sequence ID" value="CAG9103741.1"/>
    <property type="molecule type" value="Genomic_DNA"/>
</dbReference>
<keyword evidence="1" id="KW-1133">Transmembrane helix</keyword>
<dbReference type="PANTHER" id="PTHR11731:SF202">
    <property type="entry name" value="DIPEPTIDYL PEPTIDASE FAMILY MEMBER 2"/>
    <property type="match status" value="1"/>
</dbReference>
<reference evidence="4" key="1">
    <citation type="submission" date="2020-09" db="EMBL/GenBank/DDBJ databases">
        <authorList>
            <person name="Kikuchi T."/>
        </authorList>
    </citation>
    <scope>NUCLEOTIDE SEQUENCE</scope>
    <source>
        <strain evidence="4">SH1</strain>
    </source>
</reference>
<dbReference type="Gene3D" id="3.40.50.1820">
    <property type="entry name" value="alpha/beta hydrolase"/>
    <property type="match status" value="1"/>
</dbReference>
<dbReference type="GO" id="GO:0008236">
    <property type="term" value="F:serine-type peptidase activity"/>
    <property type="evidence" value="ECO:0007669"/>
    <property type="project" value="InterPro"/>
</dbReference>
<dbReference type="GO" id="GO:0008239">
    <property type="term" value="F:dipeptidyl-peptidase activity"/>
    <property type="evidence" value="ECO:0007669"/>
    <property type="project" value="TreeGrafter"/>
</dbReference>
<dbReference type="InterPro" id="IPR050278">
    <property type="entry name" value="Serine_Prot_S9B/DPPIV"/>
</dbReference>
<comment type="caution">
    <text evidence="4">The sequence shown here is derived from an EMBL/GenBank/DDBJ whole genome shotgun (WGS) entry which is preliminary data.</text>
</comment>
<evidence type="ECO:0000313" key="5">
    <source>
        <dbReference type="Proteomes" id="UP000614601"/>
    </source>
</evidence>
<protein>
    <recommendedName>
        <fullName evidence="6">Peptidase_S9 domain-containing protein</fullName>
    </recommendedName>
</protein>
<dbReference type="SUPFAM" id="SSF82171">
    <property type="entry name" value="DPP6 N-terminal domain-like"/>
    <property type="match status" value="1"/>
</dbReference>
<feature type="domain" description="Peptidase S9 prolyl oligopeptidase catalytic" evidence="2">
    <location>
        <begin position="645"/>
        <end position="813"/>
    </location>
</feature>
<dbReference type="InterPro" id="IPR002469">
    <property type="entry name" value="Peptidase_S9B_N"/>
</dbReference>
<evidence type="ECO:0000259" key="2">
    <source>
        <dbReference type="Pfam" id="PF00326"/>
    </source>
</evidence>
<keyword evidence="1" id="KW-0812">Transmembrane</keyword>
<dbReference type="Pfam" id="PF00326">
    <property type="entry name" value="Peptidase_S9"/>
    <property type="match status" value="1"/>
</dbReference>
<dbReference type="GO" id="GO:0006508">
    <property type="term" value="P:proteolysis"/>
    <property type="evidence" value="ECO:0007669"/>
    <property type="project" value="InterPro"/>
</dbReference>